<evidence type="ECO:0000313" key="7">
    <source>
        <dbReference type="EMBL" id="CAB5036079.1"/>
    </source>
</evidence>
<dbReference type="GO" id="GO:0046872">
    <property type="term" value="F:metal ion binding"/>
    <property type="evidence" value="ECO:0007669"/>
    <property type="project" value="UniProtKB-ARBA"/>
</dbReference>
<gene>
    <name evidence="2" type="ORF">UFOPK2658_00808</name>
    <name evidence="3" type="ORF">UFOPK2880_00751</name>
    <name evidence="4" type="ORF">UFOPK3004_01333</name>
    <name evidence="5" type="ORF">UFOPK3304_00747</name>
    <name evidence="6" type="ORF">UFOPK3494_00684</name>
    <name evidence="7" type="ORF">UFOPK4134_01569</name>
</gene>
<organism evidence="5">
    <name type="scientific">freshwater metagenome</name>
    <dbReference type="NCBI Taxonomy" id="449393"/>
    <lineage>
        <taxon>unclassified sequences</taxon>
        <taxon>metagenomes</taxon>
        <taxon>ecological metagenomes</taxon>
    </lineage>
</organism>
<dbReference type="PANTHER" id="PTHR20883">
    <property type="entry name" value="PHYTANOYL-COA DIOXYGENASE DOMAIN CONTAINING 1"/>
    <property type="match status" value="1"/>
</dbReference>
<reference evidence="5" key="1">
    <citation type="submission" date="2020-05" db="EMBL/GenBank/DDBJ databases">
        <authorList>
            <person name="Chiriac C."/>
            <person name="Salcher M."/>
            <person name="Ghai R."/>
            <person name="Kavagutti S V."/>
        </authorList>
    </citation>
    <scope>NUCLEOTIDE SEQUENCE</scope>
</reference>
<evidence type="ECO:0000256" key="1">
    <source>
        <dbReference type="SAM" id="MobiDB-lite"/>
    </source>
</evidence>
<evidence type="ECO:0000313" key="4">
    <source>
        <dbReference type="EMBL" id="CAB4812440.1"/>
    </source>
</evidence>
<name>A0A6J7DGE2_9ZZZZ</name>
<proteinExistence type="predicted"/>
<evidence type="ECO:0000313" key="3">
    <source>
        <dbReference type="EMBL" id="CAB4769897.1"/>
    </source>
</evidence>
<evidence type="ECO:0000313" key="5">
    <source>
        <dbReference type="EMBL" id="CAB4866263.1"/>
    </source>
</evidence>
<dbReference type="EMBL" id="CAEZYH010000025">
    <property type="protein sequence ID" value="CAB4717765.1"/>
    <property type="molecule type" value="Genomic_DNA"/>
</dbReference>
<dbReference type="EMBL" id="CAFBLJ010000030">
    <property type="protein sequence ID" value="CAB4866263.1"/>
    <property type="molecule type" value="Genomic_DNA"/>
</dbReference>
<dbReference type="SUPFAM" id="SSF51197">
    <property type="entry name" value="Clavaminate synthase-like"/>
    <property type="match status" value="1"/>
</dbReference>
<dbReference type="PANTHER" id="PTHR20883:SF48">
    <property type="entry name" value="ECTOINE DIOXYGENASE"/>
    <property type="match status" value="1"/>
</dbReference>
<evidence type="ECO:0000313" key="2">
    <source>
        <dbReference type="EMBL" id="CAB4717765.1"/>
    </source>
</evidence>
<feature type="region of interest" description="Disordered" evidence="1">
    <location>
        <begin position="247"/>
        <end position="273"/>
    </location>
</feature>
<dbReference type="EMBL" id="CAFBMF010000031">
    <property type="protein sequence ID" value="CAB4896141.1"/>
    <property type="molecule type" value="Genomic_DNA"/>
</dbReference>
<dbReference type="EMBL" id="CAFBPS010000158">
    <property type="protein sequence ID" value="CAB5036079.1"/>
    <property type="molecule type" value="Genomic_DNA"/>
</dbReference>
<dbReference type="Gene3D" id="2.60.120.620">
    <property type="entry name" value="q2cbj1_9rhob like domain"/>
    <property type="match status" value="1"/>
</dbReference>
<evidence type="ECO:0000313" key="6">
    <source>
        <dbReference type="EMBL" id="CAB4896141.1"/>
    </source>
</evidence>
<dbReference type="EMBL" id="CAFAAL010000134">
    <property type="protein sequence ID" value="CAB4812440.1"/>
    <property type="molecule type" value="Genomic_DNA"/>
</dbReference>
<dbReference type="GO" id="GO:0016491">
    <property type="term" value="F:oxidoreductase activity"/>
    <property type="evidence" value="ECO:0007669"/>
    <property type="project" value="UniProtKB-ARBA"/>
</dbReference>
<dbReference type="EMBL" id="CAEZZP010000036">
    <property type="protein sequence ID" value="CAB4769897.1"/>
    <property type="molecule type" value="Genomic_DNA"/>
</dbReference>
<accession>A0A6J7DGE2</accession>
<dbReference type="Pfam" id="PF05721">
    <property type="entry name" value="PhyH"/>
    <property type="match status" value="1"/>
</dbReference>
<dbReference type="InterPro" id="IPR008775">
    <property type="entry name" value="Phytyl_CoA_dOase-like"/>
</dbReference>
<protein>
    <submittedName>
        <fullName evidence="5">Unannotated protein</fullName>
    </submittedName>
</protein>
<sequence length="273" mass="30738">MLNIHPRSINFDWDACTIRPTIAQRITDIQWEQFISDGYFVIDDLLTPEQVHQITIETDLGYNEANDFMKLLPEERMFIAERGAIAFAPHLALKSSVLRNAVLNSPISEVARDIIGPEARLYHDQAVYKENEKPRRFPWHQDNGYTFVSPENYLTVWIALTDATVEAGCPWVAPGLQRHGTLVHNYVEPLGYETFEEPPVTPLAAPVKAGGAVVFSSLTPHLTGPNTSPSVRKAYIVQYIGNEATRFENNQDSTGTPMQDDHLYPMITQSGQK</sequence>
<dbReference type="AlphaFoldDB" id="A0A6J7DGE2"/>
<feature type="compositionally biased region" description="Polar residues" evidence="1">
    <location>
        <begin position="247"/>
        <end position="257"/>
    </location>
</feature>